<dbReference type="VEuPathDB" id="FungiDB:QG37_06073"/>
<sequence>MAFLLKRNPKTPADLVRALNELICKWDFSADLKKYQDDSLRYLKQIKVILHGDEELDPQPDQISALAQEVHATNLLSHLVNNLRKLDFDLRKDVFILFLALLRRQIANDSPTVGYLLHHNDILVKLMKGPEFPDIALVCGQILRDCVKFEPINRFVLYHTLFWRFFKYVQLPLFEVATDVFITLNSLLTVHKKLVGEFLSANSVMFIEHMNELIRSDNYVVKRQSVKLLRELVQLKLNMQFLMTYFDDAKSLKIVMMLLSDNLKNVQMEGFHIFKFFVAKPKKSPKIIDILAKNKDNFQHFFKNFDCSASSPSLIEERDYILQEIQKLEIERPH</sequence>
<name>A0A0L0NU08_CANAR</name>
<evidence type="ECO:0008006" key="4">
    <source>
        <dbReference type="Google" id="ProtNLM"/>
    </source>
</evidence>
<dbReference type="PANTHER" id="PTHR10182">
    <property type="entry name" value="CALCIUM-BINDING PROTEIN 39-RELATED"/>
    <property type="match status" value="1"/>
</dbReference>
<dbReference type="GO" id="GO:0035556">
    <property type="term" value="P:intracellular signal transduction"/>
    <property type="evidence" value="ECO:0007669"/>
    <property type="project" value="TreeGrafter"/>
</dbReference>
<dbReference type="GO" id="GO:0043539">
    <property type="term" value="F:protein serine/threonine kinase activator activity"/>
    <property type="evidence" value="ECO:0007669"/>
    <property type="project" value="TreeGrafter"/>
</dbReference>
<accession>A0A0L0NU08</accession>
<comment type="caution">
    <text evidence="2">The sequence shown here is derived from an EMBL/GenBank/DDBJ whole genome shotgun (WGS) entry which is preliminary data.</text>
</comment>
<dbReference type="Proteomes" id="UP000037122">
    <property type="component" value="Unassembled WGS sequence"/>
</dbReference>
<reference evidence="3" key="1">
    <citation type="journal article" date="2015" name="BMC Genomics">
        <title>Draft genome of a commonly misdiagnosed multidrug resistant pathogen Candida auris.</title>
        <authorList>
            <person name="Chatterjee S."/>
            <person name="Alampalli S.V."/>
            <person name="Nageshan R.K."/>
            <person name="Chettiar S.T."/>
            <person name="Joshi S."/>
            <person name="Tatu U.S."/>
        </authorList>
    </citation>
    <scope>NUCLEOTIDE SEQUENCE [LARGE SCALE GENOMIC DNA]</scope>
    <source>
        <strain evidence="3">6684</strain>
    </source>
</reference>
<dbReference type="VEuPathDB" id="FungiDB:CJJ09_005543"/>
<dbReference type="EMBL" id="LGST01000041">
    <property type="protein sequence ID" value="KND97672.1"/>
    <property type="molecule type" value="Genomic_DNA"/>
</dbReference>
<protein>
    <recommendedName>
        <fullName evidence="4">Mo25-like protein</fullName>
    </recommendedName>
</protein>
<proteinExistence type="inferred from homology"/>
<dbReference type="InterPro" id="IPR013878">
    <property type="entry name" value="Mo25"/>
</dbReference>
<organism evidence="2 3">
    <name type="scientific">Candidozyma auris</name>
    <name type="common">Yeast</name>
    <name type="synonym">Candida auris</name>
    <dbReference type="NCBI Taxonomy" id="498019"/>
    <lineage>
        <taxon>Eukaryota</taxon>
        <taxon>Fungi</taxon>
        <taxon>Dikarya</taxon>
        <taxon>Ascomycota</taxon>
        <taxon>Saccharomycotina</taxon>
        <taxon>Pichiomycetes</taxon>
        <taxon>Metschnikowiaceae</taxon>
        <taxon>Candidozyma</taxon>
    </lineage>
</organism>
<dbReference type="VEuPathDB" id="FungiDB:B9J08_002454"/>
<dbReference type="Pfam" id="PF08569">
    <property type="entry name" value="Mo25"/>
    <property type="match status" value="1"/>
</dbReference>
<dbReference type="PANTHER" id="PTHR10182:SF3">
    <property type="entry name" value="PROTEIN MO25"/>
    <property type="match status" value="1"/>
</dbReference>
<dbReference type="VEuPathDB" id="FungiDB:CJI96_0005008"/>
<dbReference type="InterPro" id="IPR016024">
    <property type="entry name" value="ARM-type_fold"/>
</dbReference>
<dbReference type="VEuPathDB" id="FungiDB:CJI97_001998"/>
<dbReference type="AlphaFoldDB" id="A0A0L0NU08"/>
<gene>
    <name evidence="2" type="ORF">QG37_06073</name>
</gene>
<dbReference type="SUPFAM" id="SSF48371">
    <property type="entry name" value="ARM repeat"/>
    <property type="match status" value="1"/>
</dbReference>
<dbReference type="InterPro" id="IPR011989">
    <property type="entry name" value="ARM-like"/>
</dbReference>
<evidence type="ECO:0000256" key="1">
    <source>
        <dbReference type="ARBA" id="ARBA00011012"/>
    </source>
</evidence>
<comment type="similarity">
    <text evidence="1">Belongs to the Mo25 family.</text>
</comment>
<evidence type="ECO:0000313" key="2">
    <source>
        <dbReference type="EMBL" id="KND97672.1"/>
    </source>
</evidence>
<evidence type="ECO:0000313" key="3">
    <source>
        <dbReference type="Proteomes" id="UP000037122"/>
    </source>
</evidence>
<dbReference type="VEuPathDB" id="FungiDB:CJJ07_003719"/>
<dbReference type="Gene3D" id="1.25.10.10">
    <property type="entry name" value="Leucine-rich Repeat Variant"/>
    <property type="match status" value="1"/>
</dbReference>